<dbReference type="AlphaFoldDB" id="A0AAV9KAN0"/>
<comment type="caution">
    <text evidence="1">The sequence shown here is derived from an EMBL/GenBank/DDBJ whole genome shotgun (WGS) entry which is preliminary data.</text>
</comment>
<reference evidence="1 2" key="1">
    <citation type="submission" date="2023-10" db="EMBL/GenBank/DDBJ databases">
        <title>Genome-Wide Identification Analysis in wild type Solanum Pinnatisectum Reveals Some Genes Defensing Phytophthora Infestans.</title>
        <authorList>
            <person name="Sun C."/>
        </authorList>
    </citation>
    <scope>NUCLEOTIDE SEQUENCE [LARGE SCALE GENOMIC DNA]</scope>
    <source>
        <strain evidence="1">LQN</strain>
        <tissue evidence="1">Leaf</tissue>
    </source>
</reference>
<name>A0AAV9KAN0_9SOLN</name>
<dbReference type="Proteomes" id="UP001311915">
    <property type="component" value="Unassembled WGS sequence"/>
</dbReference>
<gene>
    <name evidence="1" type="ORF">R3W88_004182</name>
</gene>
<accession>A0AAV9KAN0</accession>
<sequence>MGTLKECEEHTIQHFHGHMHRPWKYRSHVSKRNLIVLNPLFHNKPPRCCTIKHVPLVRKSGRDSADDEHCYACSSDEEIMHFVY</sequence>
<evidence type="ECO:0000313" key="2">
    <source>
        <dbReference type="Proteomes" id="UP001311915"/>
    </source>
</evidence>
<keyword evidence="2" id="KW-1185">Reference proteome</keyword>
<dbReference type="EMBL" id="JAWPEI010000011">
    <property type="protein sequence ID" value="KAK4709669.1"/>
    <property type="molecule type" value="Genomic_DNA"/>
</dbReference>
<evidence type="ECO:0000313" key="1">
    <source>
        <dbReference type="EMBL" id="KAK4709669.1"/>
    </source>
</evidence>
<organism evidence="1 2">
    <name type="scientific">Solanum pinnatisectum</name>
    <name type="common">tansyleaf nightshade</name>
    <dbReference type="NCBI Taxonomy" id="50273"/>
    <lineage>
        <taxon>Eukaryota</taxon>
        <taxon>Viridiplantae</taxon>
        <taxon>Streptophyta</taxon>
        <taxon>Embryophyta</taxon>
        <taxon>Tracheophyta</taxon>
        <taxon>Spermatophyta</taxon>
        <taxon>Magnoliopsida</taxon>
        <taxon>eudicotyledons</taxon>
        <taxon>Gunneridae</taxon>
        <taxon>Pentapetalae</taxon>
        <taxon>asterids</taxon>
        <taxon>lamiids</taxon>
        <taxon>Solanales</taxon>
        <taxon>Solanaceae</taxon>
        <taxon>Solanoideae</taxon>
        <taxon>Solaneae</taxon>
        <taxon>Solanum</taxon>
    </lineage>
</organism>
<protein>
    <submittedName>
        <fullName evidence="1">Uncharacterized protein</fullName>
    </submittedName>
</protein>
<proteinExistence type="predicted"/>